<evidence type="ECO:0000259" key="5">
    <source>
        <dbReference type="PROSITE" id="PS50893"/>
    </source>
</evidence>
<sequence length="234" mass="26013">MDILMKAADICKDYIMGEVRVQALKHVSFELYRGEFIVILGPSGSGKSTLLNILGGIETATSGTVYYEEMSLDWGDPKSLAAFRRAHAGFIFQFYNLMPGLTALENVKLAAELSGDPLDPEYLLEQVGLSDRAEHFPSRMSGGQQQRVAIARALCKNPDILLCDEPTGALDSSTGCQILKLLSDFNRKYEKTVVLITHNQTIAQIADRVFYFKDGCLEQIRVNEYPLKPEEVVL</sequence>
<feature type="domain" description="ABC transporter" evidence="5">
    <location>
        <begin position="5"/>
        <end position="234"/>
    </location>
</feature>
<dbReference type="InterPro" id="IPR003439">
    <property type="entry name" value="ABC_transporter-like_ATP-bd"/>
</dbReference>
<evidence type="ECO:0000313" key="7">
    <source>
        <dbReference type="Proteomes" id="UP000237749"/>
    </source>
</evidence>
<dbReference type="Gene3D" id="3.40.50.300">
    <property type="entry name" value="P-loop containing nucleotide triphosphate hydrolases"/>
    <property type="match status" value="1"/>
</dbReference>
<dbReference type="SUPFAM" id="SSF52540">
    <property type="entry name" value="P-loop containing nucleoside triphosphate hydrolases"/>
    <property type="match status" value="1"/>
</dbReference>
<protein>
    <submittedName>
        <fullName evidence="6">Putative ABC transport system ATP-binding protein</fullName>
    </submittedName>
</protein>
<dbReference type="GO" id="GO:0022857">
    <property type="term" value="F:transmembrane transporter activity"/>
    <property type="evidence" value="ECO:0007669"/>
    <property type="project" value="UniProtKB-ARBA"/>
</dbReference>
<evidence type="ECO:0000256" key="1">
    <source>
        <dbReference type="ARBA" id="ARBA00005417"/>
    </source>
</evidence>
<dbReference type="FunFam" id="3.40.50.300:FF:000032">
    <property type="entry name" value="Export ABC transporter ATP-binding protein"/>
    <property type="match status" value="1"/>
</dbReference>
<dbReference type="PROSITE" id="PS50893">
    <property type="entry name" value="ABC_TRANSPORTER_2"/>
    <property type="match status" value="1"/>
</dbReference>
<dbReference type="GO" id="GO:0016887">
    <property type="term" value="F:ATP hydrolysis activity"/>
    <property type="evidence" value="ECO:0007669"/>
    <property type="project" value="InterPro"/>
</dbReference>
<dbReference type="PANTHER" id="PTHR42798:SF2">
    <property type="entry name" value="ABC TRANSPORTER ATP-BINDING PROTEIN MG467-RELATED"/>
    <property type="match status" value="1"/>
</dbReference>
<organism evidence="6 7">
    <name type="scientific">Lacrimispora xylanisolvens</name>
    <dbReference type="NCBI Taxonomy" id="384636"/>
    <lineage>
        <taxon>Bacteria</taxon>
        <taxon>Bacillati</taxon>
        <taxon>Bacillota</taxon>
        <taxon>Clostridia</taxon>
        <taxon>Lachnospirales</taxon>
        <taxon>Lachnospiraceae</taxon>
        <taxon>Lacrimispora</taxon>
    </lineage>
</organism>
<comment type="caution">
    <text evidence="6">The sequence shown here is derived from an EMBL/GenBank/DDBJ whole genome shotgun (WGS) entry which is preliminary data.</text>
</comment>
<dbReference type="InterPro" id="IPR003593">
    <property type="entry name" value="AAA+_ATPase"/>
</dbReference>
<dbReference type="AlphaFoldDB" id="A0A2S6HMX0"/>
<comment type="similarity">
    <text evidence="1">Belongs to the ABC transporter superfamily.</text>
</comment>
<gene>
    <name evidence="6" type="ORF">BXY41_113145</name>
</gene>
<dbReference type="EMBL" id="PTJA01000013">
    <property type="protein sequence ID" value="PPK78813.1"/>
    <property type="molecule type" value="Genomic_DNA"/>
</dbReference>
<dbReference type="InterPro" id="IPR017911">
    <property type="entry name" value="MacB-like_ATP-bd"/>
</dbReference>
<dbReference type="OrthoDB" id="9802264at2"/>
<dbReference type="Proteomes" id="UP000237749">
    <property type="component" value="Unassembled WGS sequence"/>
</dbReference>
<dbReference type="GO" id="GO:0098796">
    <property type="term" value="C:membrane protein complex"/>
    <property type="evidence" value="ECO:0007669"/>
    <property type="project" value="UniProtKB-ARBA"/>
</dbReference>
<dbReference type="PANTHER" id="PTHR42798">
    <property type="entry name" value="LIPOPROTEIN-RELEASING SYSTEM ATP-BINDING PROTEIN LOLD"/>
    <property type="match status" value="1"/>
</dbReference>
<keyword evidence="4 6" id="KW-0067">ATP-binding</keyword>
<accession>A0A2S6HMX0</accession>
<name>A0A2S6HMX0_9FIRM</name>
<dbReference type="InterPro" id="IPR017871">
    <property type="entry name" value="ABC_transporter-like_CS"/>
</dbReference>
<dbReference type="RefSeq" id="WP_104438881.1">
    <property type="nucleotide sequence ID" value="NZ_PTJA01000013.1"/>
</dbReference>
<keyword evidence="7" id="KW-1185">Reference proteome</keyword>
<evidence type="ECO:0000256" key="2">
    <source>
        <dbReference type="ARBA" id="ARBA00022448"/>
    </source>
</evidence>
<dbReference type="GO" id="GO:0005524">
    <property type="term" value="F:ATP binding"/>
    <property type="evidence" value="ECO:0007669"/>
    <property type="project" value="UniProtKB-KW"/>
</dbReference>
<evidence type="ECO:0000256" key="3">
    <source>
        <dbReference type="ARBA" id="ARBA00022741"/>
    </source>
</evidence>
<keyword evidence="2" id="KW-0813">Transport</keyword>
<dbReference type="CDD" id="cd03255">
    <property type="entry name" value="ABC_MJ0796_LolCDE_FtsE"/>
    <property type="match status" value="1"/>
</dbReference>
<proteinExistence type="inferred from homology"/>
<reference evidence="6 7" key="1">
    <citation type="submission" date="2018-02" db="EMBL/GenBank/DDBJ databases">
        <title>Genomic Encyclopedia of Archaeal and Bacterial Type Strains, Phase II (KMG-II): from individual species to whole genera.</title>
        <authorList>
            <person name="Goeker M."/>
        </authorList>
    </citation>
    <scope>NUCLEOTIDE SEQUENCE [LARGE SCALE GENOMIC DNA]</scope>
    <source>
        <strain evidence="6 7">DSM 3808</strain>
    </source>
</reference>
<dbReference type="SMART" id="SM00382">
    <property type="entry name" value="AAA"/>
    <property type="match status" value="1"/>
</dbReference>
<evidence type="ECO:0000256" key="4">
    <source>
        <dbReference type="ARBA" id="ARBA00022840"/>
    </source>
</evidence>
<dbReference type="PROSITE" id="PS00211">
    <property type="entry name" value="ABC_TRANSPORTER_1"/>
    <property type="match status" value="1"/>
</dbReference>
<evidence type="ECO:0000313" key="6">
    <source>
        <dbReference type="EMBL" id="PPK78813.1"/>
    </source>
</evidence>
<dbReference type="Pfam" id="PF00005">
    <property type="entry name" value="ABC_tran"/>
    <property type="match status" value="1"/>
</dbReference>
<dbReference type="InterPro" id="IPR027417">
    <property type="entry name" value="P-loop_NTPase"/>
</dbReference>
<keyword evidence="3" id="KW-0547">Nucleotide-binding</keyword>